<dbReference type="OrthoDB" id="9796085at2"/>
<evidence type="ECO:0000256" key="10">
    <source>
        <dbReference type="SAM" id="MobiDB-lite"/>
    </source>
</evidence>
<feature type="binding site" evidence="9">
    <location>
        <position position="71"/>
    </location>
    <ligand>
        <name>Zn(2+)</name>
        <dbReference type="ChEBI" id="CHEBI:29105"/>
        <label>1</label>
    </ligand>
</feature>
<dbReference type="GO" id="GO:0004328">
    <property type="term" value="F:formamidase activity"/>
    <property type="evidence" value="ECO:0007669"/>
    <property type="project" value="InterPro"/>
</dbReference>
<dbReference type="GO" id="GO:0004061">
    <property type="term" value="F:arylformamidase activity"/>
    <property type="evidence" value="ECO:0007669"/>
    <property type="project" value="UniProtKB-UniRule"/>
</dbReference>
<dbReference type="PANTHER" id="PTHR31118">
    <property type="entry name" value="CYCLASE-LIKE PROTEIN 2"/>
    <property type="match status" value="1"/>
</dbReference>
<comment type="function">
    <text evidence="1 9">Catalyzes the hydrolysis of N-formyl-L-kynurenine to L-kynurenine, the second step in the kynurenine pathway of tryptophan degradation.</text>
</comment>
<feature type="binding site" evidence="9">
    <location>
        <position position="196"/>
    </location>
    <ligand>
        <name>Zn(2+)</name>
        <dbReference type="ChEBI" id="CHEBI:29105"/>
        <label>2</label>
    </ligand>
</feature>
<evidence type="ECO:0000256" key="3">
    <source>
        <dbReference type="ARBA" id="ARBA00022723"/>
    </source>
</evidence>
<keyword evidence="4 9" id="KW-0378">Hydrolase</keyword>
<dbReference type="AlphaFoldDB" id="A0A2S0MGJ9"/>
<dbReference type="NCBIfam" id="TIGR03035">
    <property type="entry name" value="trp_arylform"/>
    <property type="match status" value="1"/>
</dbReference>
<evidence type="ECO:0000256" key="8">
    <source>
        <dbReference type="ARBA" id="ARBA00060547"/>
    </source>
</evidence>
<comment type="catalytic activity">
    <reaction evidence="7 9">
        <text>N-formyl-L-kynurenine + H2O = L-kynurenine + formate + H(+)</text>
        <dbReference type="Rhea" id="RHEA:13009"/>
        <dbReference type="ChEBI" id="CHEBI:15377"/>
        <dbReference type="ChEBI" id="CHEBI:15378"/>
        <dbReference type="ChEBI" id="CHEBI:15740"/>
        <dbReference type="ChEBI" id="CHEBI:57959"/>
        <dbReference type="ChEBI" id="CHEBI:58629"/>
        <dbReference type="EC" id="3.5.1.9"/>
    </reaction>
</comment>
<dbReference type="UniPathway" id="UPA00333">
    <property type="reaction ID" value="UER00454"/>
</dbReference>
<dbReference type="RefSeq" id="WP_106703549.1">
    <property type="nucleotide sequence ID" value="NZ_CP027666.1"/>
</dbReference>
<feature type="binding site" evidence="9">
    <location>
        <position position="77"/>
    </location>
    <ligand>
        <name>Zn(2+)</name>
        <dbReference type="ChEBI" id="CHEBI:29105"/>
        <label>1</label>
    </ligand>
</feature>
<evidence type="ECO:0000256" key="6">
    <source>
        <dbReference type="ARBA" id="ARBA00023079"/>
    </source>
</evidence>
<dbReference type="InterPro" id="IPR017484">
    <property type="entry name" value="Kynurenine_formamidase_bac"/>
</dbReference>
<keyword evidence="6 9" id="KW-0823">Tryptophan catabolism</keyword>
<comment type="subunit">
    <text evidence="2 9">Homodimer.</text>
</comment>
<keyword evidence="3 9" id="KW-0479">Metal-binding</keyword>
<comment type="pathway">
    <text evidence="8 9">Amino-acid degradation; L-tryptophan degradation via kynurenine pathway; L-kynurenine from L-tryptophan: step 2/2.</text>
</comment>
<dbReference type="Pfam" id="PF04199">
    <property type="entry name" value="Cyclase"/>
    <property type="match status" value="1"/>
</dbReference>
<dbReference type="KEGG" id="otk:C6570_12705"/>
<reference evidence="11 12" key="1">
    <citation type="submission" date="2018-03" db="EMBL/GenBank/DDBJ databases">
        <title>Genome sequencing of Ottowia sp.</title>
        <authorList>
            <person name="Kim S.-J."/>
            <person name="Heo J."/>
            <person name="Kwon S.-W."/>
        </authorList>
    </citation>
    <scope>NUCLEOTIDE SEQUENCE [LARGE SCALE GENOMIC DNA]</scope>
    <source>
        <strain evidence="11 12">KADR8-3</strain>
    </source>
</reference>
<evidence type="ECO:0000256" key="1">
    <source>
        <dbReference type="ARBA" id="ARBA00002204"/>
    </source>
</evidence>
<dbReference type="Gene3D" id="3.50.30.50">
    <property type="entry name" value="Putative cyclase"/>
    <property type="match status" value="1"/>
</dbReference>
<gene>
    <name evidence="9 11" type="primary">kynB</name>
    <name evidence="11" type="ORF">C6570_12705</name>
</gene>
<feature type="binding site" evidence="9">
    <location>
        <position position="184"/>
    </location>
    <ligand>
        <name>Zn(2+)</name>
        <dbReference type="ChEBI" id="CHEBI:29105"/>
        <label>2</label>
    </ligand>
</feature>
<keyword evidence="5 9" id="KW-0862">Zinc</keyword>
<dbReference type="EMBL" id="CP027666">
    <property type="protein sequence ID" value="AVO35000.1"/>
    <property type="molecule type" value="Genomic_DNA"/>
</dbReference>
<feature type="binding site" evidence="9">
    <location>
        <position position="77"/>
    </location>
    <ligand>
        <name>Zn(2+)</name>
        <dbReference type="ChEBI" id="CHEBI:29105"/>
        <label>2</label>
    </ligand>
</feature>
<evidence type="ECO:0000313" key="12">
    <source>
        <dbReference type="Proteomes" id="UP000239709"/>
    </source>
</evidence>
<dbReference type="GO" id="GO:0019441">
    <property type="term" value="P:L-tryptophan catabolic process to kynurenine"/>
    <property type="evidence" value="ECO:0007669"/>
    <property type="project" value="UniProtKB-UniRule"/>
</dbReference>
<dbReference type="FunFam" id="3.50.30.50:FF:000001">
    <property type="entry name" value="Kynurenine formamidase"/>
    <property type="match status" value="1"/>
</dbReference>
<keyword evidence="12" id="KW-1185">Reference proteome</keyword>
<dbReference type="InterPro" id="IPR007325">
    <property type="entry name" value="KFase/CYL"/>
</dbReference>
<evidence type="ECO:0000256" key="4">
    <source>
        <dbReference type="ARBA" id="ARBA00022801"/>
    </source>
</evidence>
<evidence type="ECO:0000256" key="9">
    <source>
        <dbReference type="HAMAP-Rule" id="MF_01969"/>
    </source>
</evidence>
<feature type="binding site" evidence="9">
    <location>
        <position position="75"/>
    </location>
    <ligand>
        <name>Zn(2+)</name>
        <dbReference type="ChEBI" id="CHEBI:29105"/>
        <label>1</label>
    </ligand>
</feature>
<feature type="compositionally biased region" description="Low complexity" evidence="10">
    <location>
        <begin position="11"/>
        <end position="24"/>
    </location>
</feature>
<organism evidence="11 12">
    <name type="scientific">Ottowia oryzae</name>
    <dbReference type="NCBI Taxonomy" id="2109914"/>
    <lineage>
        <taxon>Bacteria</taxon>
        <taxon>Pseudomonadati</taxon>
        <taxon>Pseudomonadota</taxon>
        <taxon>Betaproteobacteria</taxon>
        <taxon>Burkholderiales</taxon>
        <taxon>Comamonadaceae</taxon>
        <taxon>Ottowia</taxon>
    </lineage>
</organism>
<name>A0A2S0MGJ9_9BURK</name>
<dbReference type="InterPro" id="IPR037175">
    <property type="entry name" value="KFase_sf"/>
</dbReference>
<comment type="cofactor">
    <cofactor evidence="9">
        <name>Zn(2+)</name>
        <dbReference type="ChEBI" id="CHEBI:29105"/>
    </cofactor>
    <text evidence="9">Binds 2 zinc ions per subunit.</text>
</comment>
<sequence length="233" mass="24572">MPTPPDFAHNAAPDAPGAPAAPAAPRLWDISPPVHATTPVFPGDTPYSQVWAAEIGPGCPVNVSAVTMSPHVGAHADAPLHYAPGGEAMGAVPLAPFLGRCRVIHALDCGPLIEWHHIAHAIGAGLPPRVLVRTYARMPVDRWDGALAAYAPATVERLADAGVQLIGIDTASIDPADSKTLDSHQVIRRRDLRVLENLVLDDVPEGDYELIALPLKWMTADASPVRAVLRALA</sequence>
<evidence type="ECO:0000313" key="11">
    <source>
        <dbReference type="EMBL" id="AVO35000.1"/>
    </source>
</evidence>
<dbReference type="GO" id="GO:0008270">
    <property type="term" value="F:zinc ion binding"/>
    <property type="evidence" value="ECO:0007669"/>
    <property type="project" value="UniProtKB-UniRule"/>
</dbReference>
<dbReference type="EC" id="3.5.1.9" evidence="9"/>
<feature type="binding site" evidence="9">
    <location>
        <position position="41"/>
    </location>
    <ligand>
        <name>substrate</name>
    </ligand>
</feature>
<dbReference type="HAMAP" id="MF_01969">
    <property type="entry name" value="KynB"/>
    <property type="match status" value="1"/>
</dbReference>
<proteinExistence type="inferred from homology"/>
<feature type="active site" description="Proton donor/acceptor" evidence="9">
    <location>
        <position position="81"/>
    </location>
</feature>
<dbReference type="SUPFAM" id="SSF102198">
    <property type="entry name" value="Putative cyclase"/>
    <property type="match status" value="1"/>
</dbReference>
<accession>A0A2S0MGJ9</accession>
<evidence type="ECO:0000256" key="7">
    <source>
        <dbReference type="ARBA" id="ARBA00048496"/>
    </source>
</evidence>
<protein>
    <recommendedName>
        <fullName evidence="9">Kynurenine formamidase</fullName>
        <shortName evidence="9">KFA</shortName>
        <shortName evidence="9">KFase</shortName>
        <ecNumber evidence="9">3.5.1.9</ecNumber>
    </recommendedName>
    <alternativeName>
        <fullName evidence="9">Arylformamidase</fullName>
    </alternativeName>
    <alternativeName>
        <fullName evidence="9">N-formylkynurenine formamidase</fullName>
        <shortName evidence="9">FKF</shortName>
    </alternativeName>
</protein>
<evidence type="ECO:0000256" key="2">
    <source>
        <dbReference type="ARBA" id="ARBA00011738"/>
    </source>
</evidence>
<feature type="binding site" evidence="9">
    <location>
        <position position="196"/>
    </location>
    <ligand>
        <name>Zn(2+)</name>
        <dbReference type="ChEBI" id="CHEBI:29105"/>
        <label>1</label>
    </ligand>
</feature>
<dbReference type="Proteomes" id="UP000239709">
    <property type="component" value="Chromosome"/>
</dbReference>
<evidence type="ECO:0000256" key="5">
    <source>
        <dbReference type="ARBA" id="ARBA00022833"/>
    </source>
</evidence>
<comment type="similarity">
    <text evidence="9">Belongs to the Cyclase 1 superfamily. KynB family.</text>
</comment>
<dbReference type="PANTHER" id="PTHR31118:SF32">
    <property type="entry name" value="KYNURENINE FORMAMIDASE"/>
    <property type="match status" value="1"/>
</dbReference>
<feature type="region of interest" description="Disordered" evidence="10">
    <location>
        <begin position="1"/>
        <end position="24"/>
    </location>
</feature>